<proteinExistence type="predicted"/>
<keyword evidence="1" id="KW-1133">Transmembrane helix</keyword>
<evidence type="ECO:0000313" key="3">
    <source>
        <dbReference type="Proteomes" id="UP000030686"/>
    </source>
</evidence>
<dbReference type="Proteomes" id="UP000030686">
    <property type="component" value="Unassembled WGS sequence"/>
</dbReference>
<evidence type="ECO:0000313" key="2">
    <source>
        <dbReference type="EMBL" id="CDM33027.1"/>
    </source>
</evidence>
<dbReference type="EMBL" id="HG792016">
    <property type="protein sequence ID" value="CDM33027.1"/>
    <property type="molecule type" value="Genomic_DNA"/>
</dbReference>
<protein>
    <submittedName>
        <fullName evidence="2">Uncharacterized protein</fullName>
    </submittedName>
</protein>
<keyword evidence="1" id="KW-0472">Membrane</keyword>
<reference evidence="2" key="1">
    <citation type="journal article" date="2014" name="Nat. Commun.">
        <title>Multiple recent horizontal transfers of a large genomic region in cheese making fungi.</title>
        <authorList>
            <person name="Cheeseman K."/>
            <person name="Ropars J."/>
            <person name="Renault P."/>
            <person name="Dupont J."/>
            <person name="Gouzy J."/>
            <person name="Branca A."/>
            <person name="Abraham A.L."/>
            <person name="Ceppi M."/>
            <person name="Conseiller E."/>
            <person name="Debuchy R."/>
            <person name="Malagnac F."/>
            <person name="Goarin A."/>
            <person name="Silar P."/>
            <person name="Lacoste S."/>
            <person name="Sallet E."/>
            <person name="Bensimon A."/>
            <person name="Giraud T."/>
            <person name="Brygoo Y."/>
        </authorList>
    </citation>
    <scope>NUCLEOTIDE SEQUENCE [LARGE SCALE GENOMIC DNA]</scope>
    <source>
        <strain evidence="2">FM164</strain>
    </source>
</reference>
<organism evidence="2 3">
    <name type="scientific">Penicillium roqueforti (strain FM164)</name>
    <dbReference type="NCBI Taxonomy" id="1365484"/>
    <lineage>
        <taxon>Eukaryota</taxon>
        <taxon>Fungi</taxon>
        <taxon>Dikarya</taxon>
        <taxon>Ascomycota</taxon>
        <taxon>Pezizomycotina</taxon>
        <taxon>Eurotiomycetes</taxon>
        <taxon>Eurotiomycetidae</taxon>
        <taxon>Eurotiales</taxon>
        <taxon>Aspergillaceae</taxon>
        <taxon>Penicillium</taxon>
    </lineage>
</organism>
<feature type="transmembrane region" description="Helical" evidence="1">
    <location>
        <begin position="193"/>
        <end position="216"/>
    </location>
</feature>
<keyword evidence="3" id="KW-1185">Reference proteome</keyword>
<keyword evidence="1" id="KW-0812">Transmembrane</keyword>
<name>W6QU16_PENRF</name>
<evidence type="ECO:0000256" key="1">
    <source>
        <dbReference type="SAM" id="Phobius"/>
    </source>
</evidence>
<dbReference type="OrthoDB" id="4356630at2759"/>
<dbReference type="AlphaFoldDB" id="W6QU16"/>
<dbReference type="OMA" id="DQFADWE"/>
<sequence>MGYIVSTLCRPRALPEFPVVIAWVSPEDIVSLVDATETLEIKGLEACSVTIEQMTNVTTTPSVDESGGKETERTAEQYSHGYFYCIQTKRLDRRVNYTCCIHLIVLAPGLQVPRRMIGIVGPSAISPYVQVILVPETPLFPAELLQKVAISDNSQLSAIESLRYILTGADEFADWESDWGDLIIWWLLLLKPYWFLIAFSLVFFPLLVLVIVLVFVR</sequence>
<accession>W6QU16</accession>
<gene>
    <name evidence="2" type="ORF">PROQFM164_S02g003178</name>
</gene>